<gene>
    <name evidence="2" type="ORF">DY000_02053263</name>
</gene>
<accession>A0ABQ7AA89</accession>
<feature type="region of interest" description="Disordered" evidence="1">
    <location>
        <begin position="1"/>
        <end position="23"/>
    </location>
</feature>
<feature type="compositionally biased region" description="Polar residues" evidence="1">
    <location>
        <begin position="1"/>
        <end position="20"/>
    </location>
</feature>
<evidence type="ECO:0000313" key="3">
    <source>
        <dbReference type="Proteomes" id="UP000266723"/>
    </source>
</evidence>
<reference evidence="2 3" key="1">
    <citation type="journal article" date="2020" name="BMC Genomics">
        <title>Intraspecific diversification of the crop wild relative Brassica cretica Lam. using demographic model selection.</title>
        <authorList>
            <person name="Kioukis A."/>
            <person name="Michalopoulou V.A."/>
            <person name="Briers L."/>
            <person name="Pirintsos S."/>
            <person name="Studholme D.J."/>
            <person name="Pavlidis P."/>
            <person name="Sarris P.F."/>
        </authorList>
    </citation>
    <scope>NUCLEOTIDE SEQUENCE [LARGE SCALE GENOMIC DNA]</scope>
    <source>
        <strain evidence="3">cv. PFS-1207/04</strain>
    </source>
</reference>
<protein>
    <submittedName>
        <fullName evidence="2">Uncharacterized protein</fullName>
    </submittedName>
</protein>
<evidence type="ECO:0000256" key="1">
    <source>
        <dbReference type="SAM" id="MobiDB-lite"/>
    </source>
</evidence>
<name>A0ABQ7AA89_BRACR</name>
<sequence length="130" mass="14584">MSISIDSTSPAATDGNSFPSIDTYPGQEPKVTCNTKLDTTACLGAWYTWDRILQTSLEEVLILSFKSCESSLFSNLFHRDCPSVLLEDKQNDVILVLLKSGQSASREEVVKEMKECRSMKQHWCRSTVMP</sequence>
<keyword evidence="3" id="KW-1185">Reference proteome</keyword>
<proteinExistence type="predicted"/>
<evidence type="ECO:0000313" key="2">
    <source>
        <dbReference type="EMBL" id="KAF3494576.1"/>
    </source>
</evidence>
<organism evidence="2 3">
    <name type="scientific">Brassica cretica</name>
    <name type="common">Mustard</name>
    <dbReference type="NCBI Taxonomy" id="69181"/>
    <lineage>
        <taxon>Eukaryota</taxon>
        <taxon>Viridiplantae</taxon>
        <taxon>Streptophyta</taxon>
        <taxon>Embryophyta</taxon>
        <taxon>Tracheophyta</taxon>
        <taxon>Spermatophyta</taxon>
        <taxon>Magnoliopsida</taxon>
        <taxon>eudicotyledons</taxon>
        <taxon>Gunneridae</taxon>
        <taxon>Pentapetalae</taxon>
        <taxon>rosids</taxon>
        <taxon>malvids</taxon>
        <taxon>Brassicales</taxon>
        <taxon>Brassicaceae</taxon>
        <taxon>Brassiceae</taxon>
        <taxon>Brassica</taxon>
    </lineage>
</organism>
<comment type="caution">
    <text evidence="2">The sequence shown here is derived from an EMBL/GenBank/DDBJ whole genome shotgun (WGS) entry which is preliminary data.</text>
</comment>
<dbReference type="Proteomes" id="UP000266723">
    <property type="component" value="Unassembled WGS sequence"/>
</dbReference>
<dbReference type="EMBL" id="QGKV02002055">
    <property type="protein sequence ID" value="KAF3494576.1"/>
    <property type="molecule type" value="Genomic_DNA"/>
</dbReference>